<gene>
    <name evidence="1" type="ORF">HAZT_HAZT002314</name>
</gene>
<accession>A0A6A0HB11</accession>
<proteinExistence type="predicted"/>
<dbReference type="InterPro" id="IPR052055">
    <property type="entry name" value="Hepadnavirus_pol/RT"/>
</dbReference>
<dbReference type="PANTHER" id="PTHR33050:SF7">
    <property type="entry name" value="RIBONUCLEASE H"/>
    <property type="match status" value="1"/>
</dbReference>
<reference evidence="1" key="1">
    <citation type="submission" date="2014-08" db="EMBL/GenBank/DDBJ databases">
        <authorList>
            <person name="Murali S."/>
            <person name="Richards S."/>
            <person name="Bandaranaike D."/>
            <person name="Bellair M."/>
            <person name="Blankenburg K."/>
            <person name="Chao H."/>
            <person name="Dinh H."/>
            <person name="Doddapaneni H."/>
            <person name="Dugan-Rocha S."/>
            <person name="Elkadiri S."/>
            <person name="Gnanaolivu R."/>
            <person name="Hughes D."/>
            <person name="Lee S."/>
            <person name="Li M."/>
            <person name="Ming W."/>
            <person name="Munidasa M."/>
            <person name="Muniz J."/>
            <person name="Nguyen L."/>
            <person name="Osuji N."/>
            <person name="Pu L.-L."/>
            <person name="Puazo M."/>
            <person name="Skinner E."/>
            <person name="Qu C."/>
            <person name="Quiroz J."/>
            <person name="Raj R."/>
            <person name="Weissenberger G."/>
            <person name="Xin Y."/>
            <person name="Zou X."/>
            <person name="Han Y."/>
            <person name="Worley K."/>
            <person name="Muzny D."/>
            <person name="Gibbs R."/>
        </authorList>
    </citation>
    <scope>NUCLEOTIDE SEQUENCE</scope>
    <source>
        <strain evidence="1">HAZT.00-mixed</strain>
        <tissue evidence="1">Whole organism</tissue>
    </source>
</reference>
<dbReference type="AlphaFoldDB" id="A0A6A0HB11"/>
<dbReference type="EMBL" id="JQDR03003562">
    <property type="protein sequence ID" value="KAA0202464.1"/>
    <property type="molecule type" value="Genomic_DNA"/>
</dbReference>
<reference evidence="1" key="3">
    <citation type="submission" date="2019-06" db="EMBL/GenBank/DDBJ databases">
        <authorList>
            <person name="Poynton C."/>
            <person name="Hasenbein S."/>
            <person name="Benoit J.B."/>
            <person name="Sepulveda M.S."/>
            <person name="Poelchau M.F."/>
            <person name="Murali S.C."/>
            <person name="Chen S."/>
            <person name="Glastad K.M."/>
            <person name="Werren J.H."/>
            <person name="Vineis J.H."/>
            <person name="Bowen J.L."/>
            <person name="Friedrich M."/>
            <person name="Jones J."/>
            <person name="Robertson H.M."/>
            <person name="Feyereisen R."/>
            <person name="Mechler-Hickson A."/>
            <person name="Mathers N."/>
            <person name="Lee C.E."/>
            <person name="Colbourne J.K."/>
            <person name="Biales A."/>
            <person name="Johnston J.S."/>
            <person name="Wellborn G.A."/>
            <person name="Rosendale A.J."/>
            <person name="Cridge A.G."/>
            <person name="Munoz-Torres M.C."/>
            <person name="Bain P.A."/>
            <person name="Manny A.R."/>
            <person name="Major K.M."/>
            <person name="Lambert F.N."/>
            <person name="Vulpe C.D."/>
            <person name="Tuck P."/>
            <person name="Blalock B.J."/>
            <person name="Lin Y.-Y."/>
            <person name="Smith M.E."/>
            <person name="Ochoa-Acuna H."/>
            <person name="Chen M.-J.M."/>
            <person name="Childers C.P."/>
            <person name="Qu J."/>
            <person name="Dugan S."/>
            <person name="Lee S.L."/>
            <person name="Chao H."/>
            <person name="Dinh H."/>
            <person name="Han Y."/>
            <person name="Doddapaneni H."/>
            <person name="Worley K.C."/>
            <person name="Muzny D.M."/>
            <person name="Gibbs R.A."/>
            <person name="Richards S."/>
        </authorList>
    </citation>
    <scope>NUCLEOTIDE SEQUENCE</scope>
    <source>
        <strain evidence="1">HAZT.00-mixed</strain>
        <tissue evidence="1">Whole organism</tissue>
    </source>
</reference>
<protein>
    <recommendedName>
        <fullName evidence="2">RNase H type-1 domain-containing protein</fullName>
    </recommendedName>
</protein>
<reference evidence="1" key="2">
    <citation type="journal article" date="2018" name="Environ. Sci. Technol.">
        <title>The Toxicogenome of Hyalella azteca: A Model for Sediment Ecotoxicology and Evolutionary Toxicology.</title>
        <authorList>
            <person name="Poynton H.C."/>
            <person name="Hasenbein S."/>
            <person name="Benoit J.B."/>
            <person name="Sepulveda M.S."/>
            <person name="Poelchau M.F."/>
            <person name="Hughes D.S.T."/>
            <person name="Murali S.C."/>
            <person name="Chen S."/>
            <person name="Glastad K.M."/>
            <person name="Goodisman M.A.D."/>
            <person name="Werren J.H."/>
            <person name="Vineis J.H."/>
            <person name="Bowen J.L."/>
            <person name="Friedrich M."/>
            <person name="Jones J."/>
            <person name="Robertson H.M."/>
            <person name="Feyereisen R."/>
            <person name="Mechler-Hickson A."/>
            <person name="Mathers N."/>
            <person name="Lee C.E."/>
            <person name="Colbourne J.K."/>
            <person name="Biales A."/>
            <person name="Johnston J.S."/>
            <person name="Wellborn G.A."/>
            <person name="Rosendale A.J."/>
            <person name="Cridge A.G."/>
            <person name="Munoz-Torres M.C."/>
            <person name="Bain P.A."/>
            <person name="Manny A.R."/>
            <person name="Major K.M."/>
            <person name="Lambert F.N."/>
            <person name="Vulpe C.D."/>
            <person name="Tuck P."/>
            <person name="Blalock B.J."/>
            <person name="Lin Y.Y."/>
            <person name="Smith M.E."/>
            <person name="Ochoa-Acuna H."/>
            <person name="Chen M.M."/>
            <person name="Childers C.P."/>
            <person name="Qu J."/>
            <person name="Dugan S."/>
            <person name="Lee S.L."/>
            <person name="Chao H."/>
            <person name="Dinh H."/>
            <person name="Han Y."/>
            <person name="Doddapaneni H."/>
            <person name="Worley K.C."/>
            <person name="Muzny D.M."/>
            <person name="Gibbs R.A."/>
            <person name="Richards S."/>
        </authorList>
    </citation>
    <scope>NUCLEOTIDE SEQUENCE</scope>
    <source>
        <strain evidence="1">HAZT.00-mixed</strain>
        <tissue evidence="1">Whole organism</tissue>
    </source>
</reference>
<name>A0A6A0HB11_HYAAZ</name>
<dbReference type="PANTHER" id="PTHR33050">
    <property type="entry name" value="REVERSE TRANSCRIPTASE DOMAIN-CONTAINING PROTEIN"/>
    <property type="match status" value="1"/>
</dbReference>
<comment type="caution">
    <text evidence="1">The sequence shown here is derived from an EMBL/GenBank/DDBJ whole genome shotgun (WGS) entry which is preliminary data.</text>
</comment>
<organism evidence="1">
    <name type="scientific">Hyalella azteca</name>
    <name type="common">Amphipod</name>
    <dbReference type="NCBI Taxonomy" id="294128"/>
    <lineage>
        <taxon>Eukaryota</taxon>
        <taxon>Metazoa</taxon>
        <taxon>Ecdysozoa</taxon>
        <taxon>Arthropoda</taxon>
        <taxon>Crustacea</taxon>
        <taxon>Multicrustacea</taxon>
        <taxon>Malacostraca</taxon>
        <taxon>Eumalacostraca</taxon>
        <taxon>Peracarida</taxon>
        <taxon>Amphipoda</taxon>
        <taxon>Senticaudata</taxon>
        <taxon>Talitrida</taxon>
        <taxon>Talitroidea</taxon>
        <taxon>Hyalellidae</taxon>
        <taxon>Hyalella</taxon>
    </lineage>
</organism>
<dbReference type="Proteomes" id="UP000711488">
    <property type="component" value="Unassembled WGS sequence"/>
</dbReference>
<evidence type="ECO:0008006" key="2">
    <source>
        <dbReference type="Google" id="ProtNLM"/>
    </source>
</evidence>
<evidence type="ECO:0000313" key="1">
    <source>
        <dbReference type="EMBL" id="KAA0202464.1"/>
    </source>
</evidence>
<sequence length="82" mass="9339">MTIRLVRDNECARSVIKKMGSKSTDLQKEASVLFQWCNSRRLLLDAHRIPSHLNVCADALSRKDLGPAEWGLPQETFQKITD</sequence>